<dbReference type="InterPro" id="IPR043502">
    <property type="entry name" value="DNA/RNA_pol_sf"/>
</dbReference>
<dbReference type="EMBL" id="QJKJ01003643">
    <property type="protein sequence ID" value="RDX97481.1"/>
    <property type="molecule type" value="Genomic_DNA"/>
</dbReference>
<organism evidence="2 3">
    <name type="scientific">Mucuna pruriens</name>
    <name type="common">Velvet bean</name>
    <name type="synonym">Dolichos pruriens</name>
    <dbReference type="NCBI Taxonomy" id="157652"/>
    <lineage>
        <taxon>Eukaryota</taxon>
        <taxon>Viridiplantae</taxon>
        <taxon>Streptophyta</taxon>
        <taxon>Embryophyta</taxon>
        <taxon>Tracheophyta</taxon>
        <taxon>Spermatophyta</taxon>
        <taxon>Magnoliopsida</taxon>
        <taxon>eudicotyledons</taxon>
        <taxon>Gunneridae</taxon>
        <taxon>Pentapetalae</taxon>
        <taxon>rosids</taxon>
        <taxon>fabids</taxon>
        <taxon>Fabales</taxon>
        <taxon>Fabaceae</taxon>
        <taxon>Papilionoideae</taxon>
        <taxon>50 kb inversion clade</taxon>
        <taxon>NPAAA clade</taxon>
        <taxon>indigoferoid/millettioid clade</taxon>
        <taxon>Phaseoleae</taxon>
        <taxon>Mucuna</taxon>
    </lineage>
</organism>
<protein>
    <submittedName>
        <fullName evidence="2">Tf2-11</fullName>
    </submittedName>
</protein>
<dbReference type="OrthoDB" id="1735266at2759"/>
<proteinExistence type="predicted"/>
<evidence type="ECO:0000256" key="1">
    <source>
        <dbReference type="SAM" id="MobiDB-lite"/>
    </source>
</evidence>
<dbReference type="InterPro" id="IPR043128">
    <property type="entry name" value="Rev_trsase/Diguanyl_cyclase"/>
</dbReference>
<reference evidence="2" key="1">
    <citation type="submission" date="2018-05" db="EMBL/GenBank/DDBJ databases">
        <title>Draft genome of Mucuna pruriens seed.</title>
        <authorList>
            <person name="Nnadi N.E."/>
            <person name="Vos R."/>
            <person name="Hasami M.H."/>
            <person name="Devisetty U.K."/>
            <person name="Aguiy J.C."/>
        </authorList>
    </citation>
    <scope>NUCLEOTIDE SEQUENCE [LARGE SCALE GENOMIC DNA]</scope>
    <source>
        <strain evidence="2">JCA_2017</strain>
    </source>
</reference>
<dbReference type="Gene3D" id="3.30.70.270">
    <property type="match status" value="2"/>
</dbReference>
<dbReference type="SUPFAM" id="SSF56672">
    <property type="entry name" value="DNA/RNA polymerases"/>
    <property type="match status" value="2"/>
</dbReference>
<evidence type="ECO:0000313" key="2">
    <source>
        <dbReference type="EMBL" id="RDX97481.1"/>
    </source>
</evidence>
<accession>A0A371H3W4</accession>
<dbReference type="PANTHER" id="PTHR48434:SF1">
    <property type="entry name" value="(RAPE) HYPOTHETICAL PROTEIN"/>
    <property type="match status" value="1"/>
</dbReference>
<name>A0A371H3W4_MUCPR</name>
<feature type="region of interest" description="Disordered" evidence="1">
    <location>
        <begin position="392"/>
        <end position="411"/>
    </location>
</feature>
<dbReference type="AlphaFoldDB" id="A0A371H3W4"/>
<feature type="non-terminal residue" evidence="2">
    <location>
        <position position="1"/>
    </location>
</feature>
<dbReference type="Proteomes" id="UP000257109">
    <property type="component" value="Unassembled WGS sequence"/>
</dbReference>
<feature type="compositionally biased region" description="Polar residues" evidence="1">
    <location>
        <begin position="392"/>
        <end position="410"/>
    </location>
</feature>
<dbReference type="Gene3D" id="3.10.10.10">
    <property type="entry name" value="HIV Type 1 Reverse Transcriptase, subunit A, domain 1"/>
    <property type="match status" value="1"/>
</dbReference>
<sequence length="548" mass="65158">MPQGLKNAPSEFQNIMNDIFNKYAEFSLVYLDDKIKIFQTKIRFLGFEINQGTITYFKVVLNYIAEFIPNIRITCAPLYKRYRVWGNFKTKTSKLFKRASSQISFGDTYIEKPELLPIMTLEPYMIRENLKDLITQIFPKTFHYLTNNFSKTQRFYEFILVDTDSAEITHTRDDQGTILFSKIKILNVLSPQDWNQPLFESKTFSRSFNPIGYTYYDYIDAWYNTLYIIPEKHSWFVWFNKGIPLKLPKWFVKWFYNFRPLPKLFPQDVMEVYNYFRENSTFVPRYIMISFIASQSITWILAWDYKVIPQYEDEITDMKLLTRKIRKKFNIELINKAKISKWLKNNKTKKLLPPKVELNKESLFLMEKQRLMTELAASTTAEKFYNKARSLQGGSSQKELDEGSSQSNPYLRNEDMMCSQRKHPMAKDIQQVGKLIEKGWVRESMSPHAMLMILVLKKRWHITYVHGLYKHLIPYLDDLLNEFHVSKIFSKIDLKSGYHQICMREGDEWKTTFKTKFGLYECLVITHEVIFLGFVVSSHGVKVDEEKV</sequence>
<evidence type="ECO:0000313" key="3">
    <source>
        <dbReference type="Proteomes" id="UP000257109"/>
    </source>
</evidence>
<comment type="caution">
    <text evidence="2">The sequence shown here is derived from an EMBL/GenBank/DDBJ whole genome shotgun (WGS) entry which is preliminary data.</text>
</comment>
<dbReference type="PANTHER" id="PTHR48434">
    <property type="entry name" value="(RAPE) HYPOTHETICAL PROTEIN"/>
    <property type="match status" value="1"/>
</dbReference>
<gene>
    <name evidence="2" type="primary">Tf2-11</name>
    <name evidence="2" type="ORF">CR513_19744</name>
</gene>
<keyword evidence="3" id="KW-1185">Reference proteome</keyword>